<dbReference type="OrthoDB" id="9805566at2"/>
<evidence type="ECO:0000256" key="2">
    <source>
        <dbReference type="ARBA" id="ARBA00023136"/>
    </source>
</evidence>
<keyword evidence="2 4" id="KW-0472">Membrane</keyword>
<feature type="domain" description="OmpA-like" evidence="6">
    <location>
        <begin position="331"/>
        <end position="450"/>
    </location>
</feature>
<dbReference type="Pfam" id="PF00092">
    <property type="entry name" value="VWA"/>
    <property type="match status" value="1"/>
</dbReference>
<evidence type="ECO:0000313" key="7">
    <source>
        <dbReference type="EMBL" id="SDM30465.1"/>
    </source>
</evidence>
<dbReference type="PANTHER" id="PTHR30329">
    <property type="entry name" value="STATOR ELEMENT OF FLAGELLAR MOTOR COMPLEX"/>
    <property type="match status" value="1"/>
</dbReference>
<evidence type="ECO:0000259" key="5">
    <source>
        <dbReference type="PROSITE" id="PS50234"/>
    </source>
</evidence>
<dbReference type="PRINTS" id="PR01021">
    <property type="entry name" value="OMPADOMAIN"/>
</dbReference>
<dbReference type="PANTHER" id="PTHR30329:SF21">
    <property type="entry name" value="LIPOPROTEIN YIAD-RELATED"/>
    <property type="match status" value="1"/>
</dbReference>
<dbReference type="InterPro" id="IPR006664">
    <property type="entry name" value="OMP_bac"/>
</dbReference>
<organism evidence="7 8">
    <name type="scientific">Geoalkalibacter ferrihydriticus</name>
    <dbReference type="NCBI Taxonomy" id="392333"/>
    <lineage>
        <taxon>Bacteria</taxon>
        <taxon>Pseudomonadati</taxon>
        <taxon>Thermodesulfobacteriota</taxon>
        <taxon>Desulfuromonadia</taxon>
        <taxon>Desulfuromonadales</taxon>
        <taxon>Geoalkalibacteraceae</taxon>
        <taxon>Geoalkalibacter</taxon>
    </lineage>
</organism>
<dbReference type="Proteomes" id="UP000182146">
    <property type="component" value="Unassembled WGS sequence"/>
</dbReference>
<evidence type="ECO:0000313" key="8">
    <source>
        <dbReference type="Proteomes" id="UP000182146"/>
    </source>
</evidence>
<dbReference type="InterPro" id="IPR036737">
    <property type="entry name" value="OmpA-like_sf"/>
</dbReference>
<dbReference type="Pfam" id="PF00691">
    <property type="entry name" value="OmpA"/>
    <property type="match status" value="2"/>
</dbReference>
<dbReference type="Gene3D" id="3.40.50.410">
    <property type="entry name" value="von Willebrand factor, type A domain"/>
    <property type="match status" value="1"/>
</dbReference>
<keyword evidence="3" id="KW-0998">Cell outer membrane</keyword>
<dbReference type="PROSITE" id="PS51123">
    <property type="entry name" value="OMPA_2"/>
    <property type="match status" value="2"/>
</dbReference>
<evidence type="ECO:0000256" key="1">
    <source>
        <dbReference type="ARBA" id="ARBA00004442"/>
    </source>
</evidence>
<dbReference type="InterPro" id="IPR006665">
    <property type="entry name" value="OmpA-like"/>
</dbReference>
<dbReference type="CDD" id="cd07185">
    <property type="entry name" value="OmpA_C-like"/>
    <property type="match status" value="1"/>
</dbReference>
<dbReference type="InterPro" id="IPR036465">
    <property type="entry name" value="vWFA_dom_sf"/>
</dbReference>
<feature type="domain" description="OmpA-like" evidence="6">
    <location>
        <begin position="562"/>
        <end position="680"/>
    </location>
</feature>
<dbReference type="Gene3D" id="3.30.1330.60">
    <property type="entry name" value="OmpA-like domain"/>
    <property type="match status" value="2"/>
</dbReference>
<feature type="domain" description="VWFA" evidence="5">
    <location>
        <begin position="95"/>
        <end position="275"/>
    </location>
</feature>
<dbReference type="SMART" id="SM00327">
    <property type="entry name" value="VWA"/>
    <property type="match status" value="1"/>
</dbReference>
<proteinExistence type="predicted"/>
<sequence length="682" mass="77624">MRYHGLFTLLMILLLCAPGFALETNDLLIESERPEAVVSLERILEEGRALVRVADADNNPILGLTEADFSVTKFGRKARITQVESFAENIDVPRHIVMILDNSDSMRQRNAVQPLLAAMDELLKIVRPIDQVHLVVFADRDPQRMGGRDLHVRIFSSNNPIELKNFVNQVFLGRLTVNTFLYEAMLAGLDIIGRMPADEPKFMVVFSDGEDLNSRYSRNDVTRAMQDLDRFETYAVDFMPGPAVDPFLKSFAARGGGKIWKAEDGTALIPIFQDVASKLQYNYVVSYMFPLEGRLAVSPTELTIEEIKTIDASPLLGHIYFAEGSSEIPQRYHRFDQQVATVLFEEQSLRGTLEKYEYVLDIIGKRLRDNPQATLTLVGTNADFGEEKGRQDLSMLRAIEVRNYLQYIWNVDPARIQVEARNLPEKPSSSRIEEGRADNRRVEIHSDHPAILDLVRSTYTSHRFDNTALIVRPLIDSFYDIADWQIRVTGGGEMLAELKGERALEEFYRLPLQVDNPGRVGTAGNIEVSMQIRDSKEQELLLDSEPVRVRYIQTSQLLAQRLDYRVQERYALILFDFDHHSIDPRNQQIVNEIATRIRDLPQADVEIVGHTDNIGSEAYNQQLSERRAKAVYDLIRNAAPDSAARIQHRGAGMIDPPYDNQSPETRAFNRTVTITLEYLARQ</sequence>
<dbReference type="AlphaFoldDB" id="A0A1G9S6S9"/>
<dbReference type="InterPro" id="IPR002035">
    <property type="entry name" value="VWF_A"/>
</dbReference>
<evidence type="ECO:0000256" key="3">
    <source>
        <dbReference type="ARBA" id="ARBA00023237"/>
    </source>
</evidence>
<dbReference type="EMBL" id="FNGU01000005">
    <property type="protein sequence ID" value="SDM30465.1"/>
    <property type="molecule type" value="Genomic_DNA"/>
</dbReference>
<dbReference type="STRING" id="392333.SAMN05660860_02238"/>
<reference evidence="7 8" key="1">
    <citation type="submission" date="2016-10" db="EMBL/GenBank/DDBJ databases">
        <authorList>
            <person name="de Groot N.N."/>
        </authorList>
    </citation>
    <scope>NUCLEOTIDE SEQUENCE [LARGE SCALE GENOMIC DNA]</scope>
    <source>
        <strain evidence="7 8">DSM 17813</strain>
    </source>
</reference>
<dbReference type="SUPFAM" id="SSF53300">
    <property type="entry name" value="vWA-like"/>
    <property type="match status" value="1"/>
</dbReference>
<protein>
    <submittedName>
        <fullName evidence="7">OmpA family protein</fullName>
    </submittedName>
</protein>
<dbReference type="CDD" id="cd00198">
    <property type="entry name" value="vWFA"/>
    <property type="match status" value="1"/>
</dbReference>
<name>A0A1G9S6S9_9BACT</name>
<evidence type="ECO:0000259" key="6">
    <source>
        <dbReference type="PROSITE" id="PS51123"/>
    </source>
</evidence>
<gene>
    <name evidence="7" type="ORF">SAMN05660860_02238</name>
</gene>
<evidence type="ECO:0000256" key="4">
    <source>
        <dbReference type="PROSITE-ProRule" id="PRU00473"/>
    </source>
</evidence>
<comment type="subcellular location">
    <subcellularLocation>
        <location evidence="1">Cell outer membrane</location>
    </subcellularLocation>
</comment>
<dbReference type="PROSITE" id="PS50234">
    <property type="entry name" value="VWFA"/>
    <property type="match status" value="1"/>
</dbReference>
<dbReference type="InterPro" id="IPR050330">
    <property type="entry name" value="Bact_OuterMem_StrucFunc"/>
</dbReference>
<dbReference type="GO" id="GO:0009279">
    <property type="term" value="C:cell outer membrane"/>
    <property type="evidence" value="ECO:0007669"/>
    <property type="project" value="UniProtKB-SubCell"/>
</dbReference>
<accession>A0A1G9S6S9</accession>
<dbReference type="RefSeq" id="WP_052445995.1">
    <property type="nucleotide sequence ID" value="NZ_FNGU01000005.1"/>
</dbReference>
<dbReference type="SUPFAM" id="SSF103088">
    <property type="entry name" value="OmpA-like"/>
    <property type="match status" value="2"/>
</dbReference>